<dbReference type="InterPro" id="IPR000719">
    <property type="entry name" value="Prot_kinase_dom"/>
</dbReference>
<evidence type="ECO:0000256" key="3">
    <source>
        <dbReference type="ARBA" id="ARBA00008684"/>
    </source>
</evidence>
<evidence type="ECO:0000256" key="14">
    <source>
        <dbReference type="ARBA" id="ARBA00022741"/>
    </source>
</evidence>
<dbReference type="Pfam" id="PF08263">
    <property type="entry name" value="LRRNT_2"/>
    <property type="match status" value="1"/>
</dbReference>
<keyword evidence="13" id="KW-0677">Repeat</keyword>
<dbReference type="InterPro" id="IPR017441">
    <property type="entry name" value="Protein_kinase_ATP_BS"/>
</dbReference>
<evidence type="ECO:0000256" key="7">
    <source>
        <dbReference type="ARBA" id="ARBA00022527"/>
    </source>
</evidence>
<dbReference type="InterPro" id="IPR003591">
    <property type="entry name" value="Leu-rich_rpt_typical-subtyp"/>
</dbReference>
<dbReference type="AlphaFoldDB" id="A0AAV1C4T7"/>
<evidence type="ECO:0000256" key="20">
    <source>
        <dbReference type="ARBA" id="ARBA00023180"/>
    </source>
</evidence>
<evidence type="ECO:0000259" key="25">
    <source>
        <dbReference type="PROSITE" id="PS50011"/>
    </source>
</evidence>
<dbReference type="Gene3D" id="1.10.510.10">
    <property type="entry name" value="Transferase(Phosphotransferase) domain 1"/>
    <property type="match status" value="1"/>
</dbReference>
<keyword evidence="20" id="KW-0325">Glycoprotein</keyword>
<dbReference type="SUPFAM" id="SSF56112">
    <property type="entry name" value="Protein kinase-like (PK-like)"/>
    <property type="match status" value="1"/>
</dbReference>
<dbReference type="GO" id="GO:0051707">
    <property type="term" value="P:response to other organism"/>
    <property type="evidence" value="ECO:0007669"/>
    <property type="project" value="UniProtKB-ARBA"/>
</dbReference>
<proteinExistence type="inferred from homology"/>
<dbReference type="PROSITE" id="PS51450">
    <property type="entry name" value="LRR"/>
    <property type="match status" value="1"/>
</dbReference>
<keyword evidence="17 24" id="KW-1133">Transmembrane helix</keyword>
<evidence type="ECO:0000256" key="12">
    <source>
        <dbReference type="ARBA" id="ARBA00022729"/>
    </source>
</evidence>
<dbReference type="Pfam" id="PF23598">
    <property type="entry name" value="LRR_14"/>
    <property type="match status" value="1"/>
</dbReference>
<evidence type="ECO:0000256" key="10">
    <source>
        <dbReference type="ARBA" id="ARBA00022679"/>
    </source>
</evidence>
<keyword evidence="18 24" id="KW-0472">Membrane</keyword>
<organism evidence="26 27">
    <name type="scientific">Oldenlandia corymbosa var. corymbosa</name>
    <dbReference type="NCBI Taxonomy" id="529605"/>
    <lineage>
        <taxon>Eukaryota</taxon>
        <taxon>Viridiplantae</taxon>
        <taxon>Streptophyta</taxon>
        <taxon>Embryophyta</taxon>
        <taxon>Tracheophyta</taxon>
        <taxon>Spermatophyta</taxon>
        <taxon>Magnoliopsida</taxon>
        <taxon>eudicotyledons</taxon>
        <taxon>Gunneridae</taxon>
        <taxon>Pentapetalae</taxon>
        <taxon>asterids</taxon>
        <taxon>lamiids</taxon>
        <taxon>Gentianales</taxon>
        <taxon>Rubiaceae</taxon>
        <taxon>Rubioideae</taxon>
        <taxon>Spermacoceae</taxon>
        <taxon>Hedyotis-Oldenlandia complex</taxon>
        <taxon>Oldenlandia</taxon>
    </lineage>
</organism>
<feature type="transmembrane region" description="Helical" evidence="24">
    <location>
        <begin position="789"/>
        <end position="810"/>
    </location>
</feature>
<dbReference type="GO" id="GO:0005886">
    <property type="term" value="C:plasma membrane"/>
    <property type="evidence" value="ECO:0007669"/>
    <property type="project" value="UniProtKB-SubCell"/>
</dbReference>
<dbReference type="InterPro" id="IPR032675">
    <property type="entry name" value="LRR_dom_sf"/>
</dbReference>
<dbReference type="PANTHER" id="PTHR48056">
    <property type="entry name" value="LRR RECEPTOR-LIKE SERINE/THREONINE-PROTEIN KINASE-RELATED"/>
    <property type="match status" value="1"/>
</dbReference>
<keyword evidence="12" id="KW-0732">Signal</keyword>
<evidence type="ECO:0000256" key="24">
    <source>
        <dbReference type="SAM" id="Phobius"/>
    </source>
</evidence>
<name>A0AAV1C4T7_OLDCO</name>
<dbReference type="PANTHER" id="PTHR48056:SF73">
    <property type="entry name" value="LRR RECEPTOR-LIKE SERINE_THREONINE-PROTEIN KINASE EFR"/>
    <property type="match status" value="1"/>
</dbReference>
<dbReference type="InterPro" id="IPR001611">
    <property type="entry name" value="Leu-rich_rpt"/>
</dbReference>
<keyword evidence="14 23" id="KW-0547">Nucleotide-binding</keyword>
<dbReference type="Gene3D" id="3.30.200.20">
    <property type="entry name" value="Phosphorylase Kinase, domain 1"/>
    <property type="match status" value="1"/>
</dbReference>
<keyword evidence="16 23" id="KW-0067">ATP-binding</keyword>
<keyword evidence="6" id="KW-1003">Cell membrane</keyword>
<protein>
    <recommendedName>
        <fullName evidence="5">non-specific serine/threonine protein kinase</fullName>
        <ecNumber evidence="5">2.7.11.1</ecNumber>
    </recommendedName>
</protein>
<evidence type="ECO:0000256" key="1">
    <source>
        <dbReference type="ARBA" id="ARBA00004162"/>
    </source>
</evidence>
<evidence type="ECO:0000256" key="13">
    <source>
        <dbReference type="ARBA" id="ARBA00022737"/>
    </source>
</evidence>
<evidence type="ECO:0000256" key="19">
    <source>
        <dbReference type="ARBA" id="ARBA00023170"/>
    </source>
</evidence>
<dbReference type="Pfam" id="PF00560">
    <property type="entry name" value="LRR_1"/>
    <property type="match status" value="3"/>
</dbReference>
<dbReference type="SUPFAM" id="SSF52047">
    <property type="entry name" value="RNI-like"/>
    <property type="match status" value="1"/>
</dbReference>
<gene>
    <name evidence="26" type="ORF">OLC1_LOCUS2740</name>
</gene>
<dbReference type="PROSITE" id="PS50011">
    <property type="entry name" value="PROTEIN_KINASE_DOM"/>
    <property type="match status" value="1"/>
</dbReference>
<evidence type="ECO:0000256" key="21">
    <source>
        <dbReference type="ARBA" id="ARBA00047899"/>
    </source>
</evidence>
<keyword evidence="8" id="KW-0597">Phosphoprotein</keyword>
<evidence type="ECO:0000256" key="2">
    <source>
        <dbReference type="ARBA" id="ARBA00004479"/>
    </source>
</evidence>
<dbReference type="PROSITE" id="PS00107">
    <property type="entry name" value="PROTEIN_KINASE_ATP"/>
    <property type="match status" value="1"/>
</dbReference>
<dbReference type="FunFam" id="3.80.10.10:FF:000275">
    <property type="entry name" value="Leucine-rich repeat receptor-like protein kinase"/>
    <property type="match status" value="1"/>
</dbReference>
<dbReference type="FunFam" id="3.30.200.20:FF:000661">
    <property type="entry name" value="Serine-threonine protein kinase plant-type"/>
    <property type="match status" value="1"/>
</dbReference>
<keyword evidence="19" id="KW-0675">Receptor</keyword>
<evidence type="ECO:0000256" key="17">
    <source>
        <dbReference type="ARBA" id="ARBA00022989"/>
    </source>
</evidence>
<dbReference type="GO" id="GO:0004674">
    <property type="term" value="F:protein serine/threonine kinase activity"/>
    <property type="evidence" value="ECO:0007669"/>
    <property type="project" value="UniProtKB-KW"/>
</dbReference>
<keyword evidence="27" id="KW-1185">Reference proteome</keyword>
<dbReference type="InterPro" id="IPR013210">
    <property type="entry name" value="LRR_N_plant-typ"/>
</dbReference>
<keyword evidence="9" id="KW-0433">Leucine-rich repeat</keyword>
<evidence type="ECO:0000256" key="23">
    <source>
        <dbReference type="PROSITE-ProRule" id="PRU10141"/>
    </source>
</evidence>
<dbReference type="FunFam" id="3.80.10.10:FF:000095">
    <property type="entry name" value="LRR receptor-like serine/threonine-protein kinase GSO1"/>
    <property type="match status" value="1"/>
</dbReference>
<evidence type="ECO:0000256" key="22">
    <source>
        <dbReference type="ARBA" id="ARBA00048679"/>
    </source>
</evidence>
<reference evidence="26" key="1">
    <citation type="submission" date="2023-03" db="EMBL/GenBank/DDBJ databases">
        <authorList>
            <person name="Julca I."/>
        </authorList>
    </citation>
    <scope>NUCLEOTIDE SEQUENCE</scope>
</reference>
<dbReference type="FunFam" id="3.80.10.10:FF:000317">
    <property type="entry name" value="Inactive leucine-rich repeat receptor-like protein kinase"/>
    <property type="match status" value="1"/>
</dbReference>
<evidence type="ECO:0000256" key="11">
    <source>
        <dbReference type="ARBA" id="ARBA00022692"/>
    </source>
</evidence>
<evidence type="ECO:0000256" key="4">
    <source>
        <dbReference type="ARBA" id="ARBA00009592"/>
    </source>
</evidence>
<dbReference type="GO" id="GO:0005524">
    <property type="term" value="F:ATP binding"/>
    <property type="evidence" value="ECO:0007669"/>
    <property type="project" value="UniProtKB-UniRule"/>
</dbReference>
<keyword evidence="10" id="KW-0808">Transferase</keyword>
<dbReference type="Proteomes" id="UP001161247">
    <property type="component" value="Chromosome 1"/>
</dbReference>
<comment type="similarity">
    <text evidence="4">Belongs to the RLP family.</text>
</comment>
<evidence type="ECO:0000256" key="5">
    <source>
        <dbReference type="ARBA" id="ARBA00012513"/>
    </source>
</evidence>
<dbReference type="Pfam" id="PF00069">
    <property type="entry name" value="Pkinase"/>
    <property type="match status" value="1"/>
</dbReference>
<dbReference type="GO" id="GO:0033612">
    <property type="term" value="F:receptor serine/threonine kinase binding"/>
    <property type="evidence" value="ECO:0007669"/>
    <property type="project" value="TreeGrafter"/>
</dbReference>
<dbReference type="InterPro" id="IPR050647">
    <property type="entry name" value="Plant_LRR-RLKs"/>
</dbReference>
<dbReference type="InterPro" id="IPR011009">
    <property type="entry name" value="Kinase-like_dom_sf"/>
</dbReference>
<keyword evidence="7" id="KW-0723">Serine/threonine-protein kinase</keyword>
<dbReference type="EC" id="2.7.11.1" evidence="5"/>
<keyword evidence="15" id="KW-0418">Kinase</keyword>
<accession>A0AAV1C4T7</accession>
<dbReference type="SMART" id="SM00220">
    <property type="entry name" value="S_TKc"/>
    <property type="match status" value="1"/>
</dbReference>
<evidence type="ECO:0000313" key="27">
    <source>
        <dbReference type="Proteomes" id="UP001161247"/>
    </source>
</evidence>
<feature type="domain" description="Protein kinase" evidence="25">
    <location>
        <begin position="846"/>
        <end position="1129"/>
    </location>
</feature>
<evidence type="ECO:0000256" key="9">
    <source>
        <dbReference type="ARBA" id="ARBA00022614"/>
    </source>
</evidence>
<dbReference type="SUPFAM" id="SSF52058">
    <property type="entry name" value="L domain-like"/>
    <property type="match status" value="1"/>
</dbReference>
<dbReference type="InterPro" id="IPR055414">
    <property type="entry name" value="LRR_R13L4/SHOC2-like"/>
</dbReference>
<dbReference type="InterPro" id="IPR008271">
    <property type="entry name" value="Ser/Thr_kinase_AS"/>
</dbReference>
<comment type="similarity">
    <text evidence="3">Belongs to the protein kinase superfamily. Ser/Thr protein kinase family.</text>
</comment>
<evidence type="ECO:0000256" key="16">
    <source>
        <dbReference type="ARBA" id="ARBA00022840"/>
    </source>
</evidence>
<feature type="binding site" evidence="23">
    <location>
        <position position="874"/>
    </location>
    <ligand>
        <name>ATP</name>
        <dbReference type="ChEBI" id="CHEBI:30616"/>
    </ligand>
</feature>
<dbReference type="EMBL" id="OX459118">
    <property type="protein sequence ID" value="CAI9090629.1"/>
    <property type="molecule type" value="Genomic_DNA"/>
</dbReference>
<sequence length="1133" mass="124548">MFRTQMNFTYSFLVSESSALGHFPCQLAHPKQYTMMPTTNVPKHYWSLISLLLLHLLLVPCLSSATNITTDQVALLALKSSISDLPSNHILAKNWSLGSSVCDWIGVTCGSRHLRVTALNISYMNLTGTIPPQLGNLSFMVSLDISSNNFDGELPDEFALFRRLKVLDVSFNNLNGQFPPWITSFQELEYLSLMNNSFTGVIPPSISNMSKLTTLSASYNHLQGNIPAGIFNMSSLGRISLSANDFSAGTLPEDLCRNLPRLKRFDLQGAGLIGQIPSSIGQCLELEKLYLSSNSLTGGIPREIGNLKGLQMLELWENHLEGAIPIEIGNLSMLRIVDFTTNNLSGVVPKEISKLSNIQQINFGFNKLTGSIPVDVFNISTLISITLSGNHLSGNLPSTMCYNLPNLAGLYLGKNIIGGVIPNSIANCSNLQVIELSENVFQGSFPKSLGDLSLLKDLDLSNNNLSSDPSSFTLDFITSLANCKYLSVIEFGNNPLYGVIPDSIGNLSSTVEGIYGETGKLRGDFPSGIGNLSCLNTLDLADNQLSGLLPSSMKNLLNLQRLYLGGNNMSISLELFCAFKNLGLLGLEENYIIGGAIPDCLGNITSMRVLYLSSNGLNSSLPVSLWNLKDLLMLVLSSNSLTGSLPPEINNLKRLTLLDFSSNHFSGDIPRTIGDLENLQNLYLAHNQLEGHIPEAIGSMLSLEQLDLSYNFLSGSLPLSLEKLQDLTFFNVSFNNLRGKIPSQGPFINFTAESFISNQALCGASRFHVPPCSNRPTQHRPSGINKHKILIILVVTISIVGTACLVFVYLKYKNKGKTTIDDQESFSLFTHKRISYYELLQATNRYNQDNLLGTGSFGSVYKGVLKDGSVVAVKVFNSQLEGSFKSFDKECEVLCNLRHRNLTKVICSCSNPDFKALVLDYMPNGSLHSWLHSNKCILNVMQRLDILIDVACALQYLHVGNLTSVAHCDVKPSNVLLDEEMVAHISDFGISKLLGGEDNITYTKTLATFCYIAPEYASEGLISTSCDIYSFGIMIMEIFTRKSPSDEMFGENLSLKSWVQRCMPDKLTAVIDVDLLSTFNQHSHEILANILSIMDVALACTRVSPRERSNIEEVLASLNKIKLQLLPYTNEWH</sequence>
<dbReference type="PROSITE" id="PS00108">
    <property type="entry name" value="PROTEIN_KINASE_ST"/>
    <property type="match status" value="1"/>
</dbReference>
<dbReference type="GO" id="GO:0006952">
    <property type="term" value="P:defense response"/>
    <property type="evidence" value="ECO:0007669"/>
    <property type="project" value="UniProtKB-ARBA"/>
</dbReference>
<dbReference type="Gene3D" id="3.80.10.10">
    <property type="entry name" value="Ribonuclease Inhibitor"/>
    <property type="match status" value="5"/>
</dbReference>
<keyword evidence="11 24" id="KW-0812">Transmembrane</keyword>
<evidence type="ECO:0000256" key="8">
    <source>
        <dbReference type="ARBA" id="ARBA00022553"/>
    </source>
</evidence>
<comment type="subcellular location">
    <subcellularLocation>
        <location evidence="1">Cell membrane</location>
        <topology evidence="1">Single-pass membrane protein</topology>
    </subcellularLocation>
    <subcellularLocation>
        <location evidence="2">Membrane</location>
        <topology evidence="2">Single-pass type I membrane protein</topology>
    </subcellularLocation>
</comment>
<evidence type="ECO:0000313" key="26">
    <source>
        <dbReference type="EMBL" id="CAI9090629.1"/>
    </source>
</evidence>
<comment type="catalytic activity">
    <reaction evidence="22">
        <text>L-seryl-[protein] + ATP = O-phospho-L-seryl-[protein] + ADP + H(+)</text>
        <dbReference type="Rhea" id="RHEA:17989"/>
        <dbReference type="Rhea" id="RHEA-COMP:9863"/>
        <dbReference type="Rhea" id="RHEA-COMP:11604"/>
        <dbReference type="ChEBI" id="CHEBI:15378"/>
        <dbReference type="ChEBI" id="CHEBI:29999"/>
        <dbReference type="ChEBI" id="CHEBI:30616"/>
        <dbReference type="ChEBI" id="CHEBI:83421"/>
        <dbReference type="ChEBI" id="CHEBI:456216"/>
        <dbReference type="EC" id="2.7.11.1"/>
    </reaction>
</comment>
<comment type="catalytic activity">
    <reaction evidence="21">
        <text>L-threonyl-[protein] + ATP = O-phospho-L-threonyl-[protein] + ADP + H(+)</text>
        <dbReference type="Rhea" id="RHEA:46608"/>
        <dbReference type="Rhea" id="RHEA-COMP:11060"/>
        <dbReference type="Rhea" id="RHEA-COMP:11605"/>
        <dbReference type="ChEBI" id="CHEBI:15378"/>
        <dbReference type="ChEBI" id="CHEBI:30013"/>
        <dbReference type="ChEBI" id="CHEBI:30616"/>
        <dbReference type="ChEBI" id="CHEBI:61977"/>
        <dbReference type="ChEBI" id="CHEBI:456216"/>
        <dbReference type="EC" id="2.7.11.1"/>
    </reaction>
</comment>
<dbReference type="Pfam" id="PF13855">
    <property type="entry name" value="LRR_8"/>
    <property type="match status" value="2"/>
</dbReference>
<evidence type="ECO:0000256" key="15">
    <source>
        <dbReference type="ARBA" id="ARBA00022777"/>
    </source>
</evidence>
<evidence type="ECO:0000256" key="6">
    <source>
        <dbReference type="ARBA" id="ARBA00022475"/>
    </source>
</evidence>
<evidence type="ECO:0000256" key="18">
    <source>
        <dbReference type="ARBA" id="ARBA00023136"/>
    </source>
</evidence>
<dbReference type="FunFam" id="1.10.510.10:FF:000358">
    <property type="entry name" value="Putative leucine-rich repeat receptor-like serine/threonine-protein kinase"/>
    <property type="match status" value="1"/>
</dbReference>
<dbReference type="CDD" id="cd14066">
    <property type="entry name" value="STKc_IRAK"/>
    <property type="match status" value="1"/>
</dbReference>
<dbReference type="SMART" id="SM00369">
    <property type="entry name" value="LRR_TYP"/>
    <property type="match status" value="9"/>
</dbReference>